<dbReference type="PANTHER" id="PTHR22911:SF137">
    <property type="entry name" value="SOLUTE CARRIER FAMILY 35 MEMBER G2-RELATED"/>
    <property type="match status" value="1"/>
</dbReference>
<evidence type="ECO:0000256" key="1">
    <source>
        <dbReference type="ARBA" id="ARBA00007362"/>
    </source>
</evidence>
<feature type="transmembrane region" description="Helical" evidence="2">
    <location>
        <begin position="257"/>
        <end position="276"/>
    </location>
</feature>
<feature type="transmembrane region" description="Helical" evidence="2">
    <location>
        <begin position="131"/>
        <end position="151"/>
    </location>
</feature>
<accession>A0A100YWJ3</accession>
<dbReference type="AlphaFoldDB" id="A0A100YWJ3"/>
<evidence type="ECO:0000259" key="3">
    <source>
        <dbReference type="Pfam" id="PF00892"/>
    </source>
</evidence>
<name>A0A100YWJ3_TRASO</name>
<organism evidence="4 5">
    <name type="scientific">Tractidigestivibacter scatoligenes</name>
    <name type="common">Olsenella scatoligenes</name>
    <dbReference type="NCBI Taxonomy" id="1299998"/>
    <lineage>
        <taxon>Bacteria</taxon>
        <taxon>Bacillati</taxon>
        <taxon>Actinomycetota</taxon>
        <taxon>Coriobacteriia</taxon>
        <taxon>Coriobacteriales</taxon>
        <taxon>Atopobiaceae</taxon>
        <taxon>Tractidigestivibacter</taxon>
    </lineage>
</organism>
<feature type="domain" description="EamA" evidence="3">
    <location>
        <begin position="3"/>
        <end position="146"/>
    </location>
</feature>
<dbReference type="STRING" id="1299998.AUL39_01150"/>
<proteinExistence type="inferred from homology"/>
<reference evidence="4 5" key="1">
    <citation type="submission" date="2015-12" db="EMBL/GenBank/DDBJ databases">
        <title>Draft Genome Sequence of Olsenella scatoligenes SK9K4T; a Producer of 3-Methylindole- (skatole) and 4-Methylphenol- (p-cresol) Isolated from Pig Feces.</title>
        <authorList>
            <person name="Li X."/>
            <person name="Borg B."/>
            <person name="Canibe N."/>
        </authorList>
    </citation>
    <scope>NUCLEOTIDE SEQUENCE [LARGE SCALE GENOMIC DNA]</scope>
    <source>
        <strain evidence="4 5">SK9K4</strain>
    </source>
</reference>
<comment type="similarity">
    <text evidence="1">Belongs to the EamA transporter family.</text>
</comment>
<evidence type="ECO:0000313" key="4">
    <source>
        <dbReference type="EMBL" id="KUH58980.1"/>
    </source>
</evidence>
<comment type="caution">
    <text evidence="4">The sequence shown here is derived from an EMBL/GenBank/DDBJ whole genome shotgun (WGS) entry which is preliminary data.</text>
</comment>
<keyword evidence="2" id="KW-1133">Transmembrane helix</keyword>
<dbReference type="InterPro" id="IPR000620">
    <property type="entry name" value="EamA_dom"/>
</dbReference>
<feature type="transmembrane region" description="Helical" evidence="2">
    <location>
        <begin position="76"/>
        <end position="97"/>
    </location>
</feature>
<dbReference type="InterPro" id="IPR037185">
    <property type="entry name" value="EmrE-like"/>
</dbReference>
<dbReference type="EMBL" id="LOJF01000001">
    <property type="protein sequence ID" value="KUH58980.1"/>
    <property type="molecule type" value="Genomic_DNA"/>
</dbReference>
<dbReference type="SUPFAM" id="SSF103481">
    <property type="entry name" value="Multidrug resistance efflux transporter EmrE"/>
    <property type="match status" value="2"/>
</dbReference>
<feature type="transmembrane region" description="Helical" evidence="2">
    <location>
        <begin position="103"/>
        <end position="124"/>
    </location>
</feature>
<dbReference type="GO" id="GO:0016020">
    <property type="term" value="C:membrane"/>
    <property type="evidence" value="ECO:0007669"/>
    <property type="project" value="InterPro"/>
</dbReference>
<sequence length="314" mass="32372">MPYGFGAALTWALDTVILGIALANPAFAATPQAIALAAFTSTFLHDASSAVFSFAYMGIRRKLGETWRTLRSKSGLVIVGAALIGGPVGMTGYVLAINNIGPAYTAAISAFFPAYGAALATVVLKEHMRPYQWAGLAACLVAVAVLGWTPVDGVPGSWGMGIVGALVCVLGWGTEAVVIDWGLRNASVDDECAMQIRQTTSALTYALVILPFLGGWPSAIEALTSSAMPTIALAALSGTASYLLYYKAIATIGASRAMALNITYSAWAIPFSLLLLGTMPDARGVVCAVVIILGAITAATDVKTLFGRGEKAGA</sequence>
<keyword evidence="2" id="KW-0472">Membrane</keyword>
<dbReference type="Pfam" id="PF00892">
    <property type="entry name" value="EamA"/>
    <property type="match status" value="2"/>
</dbReference>
<gene>
    <name evidence="4" type="ORF">AUL39_01150</name>
</gene>
<dbReference type="Proteomes" id="UP000054078">
    <property type="component" value="Unassembled WGS sequence"/>
</dbReference>
<feature type="transmembrane region" description="Helical" evidence="2">
    <location>
        <begin position="282"/>
        <end position="302"/>
    </location>
</feature>
<dbReference type="OrthoDB" id="5604143at2"/>
<feature type="transmembrane region" description="Helical" evidence="2">
    <location>
        <begin position="226"/>
        <end position="245"/>
    </location>
</feature>
<feature type="transmembrane region" description="Helical" evidence="2">
    <location>
        <begin position="202"/>
        <end position="220"/>
    </location>
</feature>
<dbReference type="RefSeq" id="WP_059052800.1">
    <property type="nucleotide sequence ID" value="NZ_LOJF01000001.1"/>
</dbReference>
<keyword evidence="2" id="KW-0812">Transmembrane</keyword>
<dbReference type="PANTHER" id="PTHR22911">
    <property type="entry name" value="ACYL-MALONYL CONDENSING ENZYME-RELATED"/>
    <property type="match status" value="1"/>
</dbReference>
<feature type="transmembrane region" description="Helical" evidence="2">
    <location>
        <begin position="33"/>
        <end position="56"/>
    </location>
</feature>
<feature type="domain" description="EamA" evidence="3">
    <location>
        <begin position="160"/>
        <end position="297"/>
    </location>
</feature>
<protein>
    <submittedName>
        <fullName evidence="4">Lic-1 operon protein</fullName>
    </submittedName>
</protein>
<keyword evidence="5" id="KW-1185">Reference proteome</keyword>
<feature type="transmembrane region" description="Helical" evidence="2">
    <location>
        <begin position="157"/>
        <end position="181"/>
    </location>
</feature>
<evidence type="ECO:0000313" key="5">
    <source>
        <dbReference type="Proteomes" id="UP000054078"/>
    </source>
</evidence>
<evidence type="ECO:0000256" key="2">
    <source>
        <dbReference type="SAM" id="Phobius"/>
    </source>
</evidence>